<evidence type="ECO:0000313" key="1">
    <source>
        <dbReference type="EMBL" id="KAL3407881.1"/>
    </source>
</evidence>
<comment type="caution">
    <text evidence="1">The sequence shown here is derived from an EMBL/GenBank/DDBJ whole genome shotgun (WGS) entry which is preliminary data.</text>
</comment>
<reference evidence="1 2" key="1">
    <citation type="journal article" date="2024" name="bioRxiv">
        <title>A reference genome for Trichogramma kaykai: A tiny desert-dwelling parasitoid wasp with competing sex-ratio distorters.</title>
        <authorList>
            <person name="Culotta J."/>
            <person name="Lindsey A.R."/>
        </authorList>
    </citation>
    <scope>NUCLEOTIDE SEQUENCE [LARGE SCALE GENOMIC DNA]</scope>
    <source>
        <strain evidence="1 2">KSX58</strain>
    </source>
</reference>
<sequence length="124" mass="14416">MVERHYFTINLLSSINYTTSRSIVNQSKDSDDSKSAAATAATSAYSCTLYIGTIATLQRHRICSINYELIHRRTHARAICDNTPSGLYEKYESGVHAYVSKKLPHYFILYLRFKLYPFNFFFYF</sequence>
<dbReference type="Proteomes" id="UP001627154">
    <property type="component" value="Unassembled WGS sequence"/>
</dbReference>
<dbReference type="EMBL" id="JBJJXI010000002">
    <property type="protein sequence ID" value="KAL3407881.1"/>
    <property type="molecule type" value="Genomic_DNA"/>
</dbReference>
<name>A0ABD2XSE8_9HYME</name>
<gene>
    <name evidence="1" type="ORF">TKK_000124</name>
</gene>
<protein>
    <submittedName>
        <fullName evidence="1">Uncharacterized protein</fullName>
    </submittedName>
</protein>
<proteinExistence type="predicted"/>
<keyword evidence="2" id="KW-1185">Reference proteome</keyword>
<dbReference type="AlphaFoldDB" id="A0ABD2XSE8"/>
<organism evidence="1 2">
    <name type="scientific">Trichogramma kaykai</name>
    <dbReference type="NCBI Taxonomy" id="54128"/>
    <lineage>
        <taxon>Eukaryota</taxon>
        <taxon>Metazoa</taxon>
        <taxon>Ecdysozoa</taxon>
        <taxon>Arthropoda</taxon>
        <taxon>Hexapoda</taxon>
        <taxon>Insecta</taxon>
        <taxon>Pterygota</taxon>
        <taxon>Neoptera</taxon>
        <taxon>Endopterygota</taxon>
        <taxon>Hymenoptera</taxon>
        <taxon>Apocrita</taxon>
        <taxon>Proctotrupomorpha</taxon>
        <taxon>Chalcidoidea</taxon>
        <taxon>Trichogrammatidae</taxon>
        <taxon>Trichogramma</taxon>
    </lineage>
</organism>
<accession>A0ABD2XSE8</accession>
<evidence type="ECO:0000313" key="2">
    <source>
        <dbReference type="Proteomes" id="UP001627154"/>
    </source>
</evidence>